<gene>
    <name evidence="2" type="ORF">ACFP3M_00480</name>
</gene>
<dbReference type="InterPro" id="IPR037401">
    <property type="entry name" value="SnoaL-like"/>
</dbReference>
<evidence type="ECO:0000313" key="3">
    <source>
        <dbReference type="Proteomes" id="UP001596241"/>
    </source>
</evidence>
<feature type="domain" description="SnoaL-like" evidence="1">
    <location>
        <begin position="14"/>
        <end position="139"/>
    </location>
</feature>
<dbReference type="EMBL" id="JBHSPW010000001">
    <property type="protein sequence ID" value="MFC5891304.1"/>
    <property type="molecule type" value="Genomic_DNA"/>
</dbReference>
<name>A0ABW1FDQ4_9ACTN</name>
<dbReference type="Pfam" id="PF13577">
    <property type="entry name" value="SnoaL_4"/>
    <property type="match status" value="1"/>
</dbReference>
<protein>
    <submittedName>
        <fullName evidence="2">Nuclear transport factor 2 family protein</fullName>
    </submittedName>
</protein>
<keyword evidence="3" id="KW-1185">Reference proteome</keyword>
<evidence type="ECO:0000313" key="2">
    <source>
        <dbReference type="EMBL" id="MFC5891304.1"/>
    </source>
</evidence>
<dbReference type="RefSeq" id="WP_345082227.1">
    <property type="nucleotide sequence ID" value="NZ_BAAAWG010000006.1"/>
</dbReference>
<evidence type="ECO:0000259" key="1">
    <source>
        <dbReference type="Pfam" id="PF13577"/>
    </source>
</evidence>
<dbReference type="SUPFAM" id="SSF54427">
    <property type="entry name" value="NTF2-like"/>
    <property type="match status" value="1"/>
</dbReference>
<dbReference type="Proteomes" id="UP001596241">
    <property type="component" value="Unassembled WGS sequence"/>
</dbReference>
<reference evidence="3" key="1">
    <citation type="journal article" date="2019" name="Int. J. Syst. Evol. Microbiol.">
        <title>The Global Catalogue of Microorganisms (GCM) 10K type strain sequencing project: providing services to taxonomists for standard genome sequencing and annotation.</title>
        <authorList>
            <consortium name="The Broad Institute Genomics Platform"/>
            <consortium name="The Broad Institute Genome Sequencing Center for Infectious Disease"/>
            <person name="Wu L."/>
            <person name="Ma J."/>
        </authorList>
    </citation>
    <scope>NUCLEOTIDE SEQUENCE [LARGE SCALE GENOMIC DNA]</scope>
    <source>
        <strain evidence="3">CGMCC 1.15809</strain>
    </source>
</reference>
<comment type="caution">
    <text evidence="2">The sequence shown here is derived from an EMBL/GenBank/DDBJ whole genome shotgun (WGS) entry which is preliminary data.</text>
</comment>
<accession>A0ABW1FDQ4</accession>
<dbReference type="InterPro" id="IPR032710">
    <property type="entry name" value="NTF2-like_dom_sf"/>
</dbReference>
<organism evidence="2 3">
    <name type="scientific">Streptomyces ramulosus</name>
    <dbReference type="NCBI Taxonomy" id="47762"/>
    <lineage>
        <taxon>Bacteria</taxon>
        <taxon>Bacillati</taxon>
        <taxon>Actinomycetota</taxon>
        <taxon>Actinomycetes</taxon>
        <taxon>Kitasatosporales</taxon>
        <taxon>Streptomycetaceae</taxon>
        <taxon>Streptomyces</taxon>
    </lineage>
</organism>
<dbReference type="CDD" id="cd00531">
    <property type="entry name" value="NTF2_like"/>
    <property type="match status" value="1"/>
</dbReference>
<proteinExistence type="predicted"/>
<sequence length="153" mass="16364">MPETVSTPAVVSADLYQEIHQFYARHMYAGDSGDLDGWAAGFTEDAVFVSNGLPEPLEGRAAIDAATRAGHAARAGRGAVHRHIVTMLDVRPQDADSVATRSYVLVVESVPEGGSKLHVSTVLEDRLVRADDGWRVAGRWVSRDDLPAAPATS</sequence>
<dbReference type="Gene3D" id="3.10.450.50">
    <property type="match status" value="1"/>
</dbReference>